<keyword evidence="3" id="KW-1185">Reference proteome</keyword>
<evidence type="ECO:0000313" key="2">
    <source>
        <dbReference type="EMBL" id="MBC5652382.1"/>
    </source>
</evidence>
<keyword evidence="1" id="KW-1133">Transmembrane helix</keyword>
<accession>A0A8I0AIC1</accession>
<gene>
    <name evidence="2" type="ORF">H8S54_15040</name>
</gene>
<sequence>MTKKLKWRNRLFWIRILIMILVLAGSYCAYAFIYRGRNEPPAKRKVTNQEAAYYTLRGQIQMLSQKEELMAFAFDDRKKEREYGTYIIPGLKSTRTLLTSEGDMPAMCTTMTPQGLAVTEDYVFVSAYCHAKKHNSVIYMIDKESHRFIKEIVLPGQPHVGGLAYDSEHQILWYSSNTQELAQAVSLTMESIKNYDYDKSQRPIATNQIASLYGIVRDSFMTFYEGCLYVGCFTKYTESAIARYAVDDEGNLINTMDEGLGMNFEMAVPLDYSTISEQAQGMTFYNDKLLLSHSFGILPSRVVFYEKSDKRLYVDENSAISYRFPERIEQIFVDGDDLYVLFESAAYAYSAASVNIVDRVLKLSLPRMEEYQKSTQNSVSQY</sequence>
<evidence type="ECO:0000256" key="1">
    <source>
        <dbReference type="SAM" id="Phobius"/>
    </source>
</evidence>
<dbReference type="Proteomes" id="UP000652847">
    <property type="component" value="Unassembled WGS sequence"/>
</dbReference>
<dbReference type="AlphaFoldDB" id="A0A8I0AIC1"/>
<keyword evidence="1" id="KW-0812">Transmembrane</keyword>
<proteinExistence type="predicted"/>
<keyword evidence="1" id="KW-0472">Membrane</keyword>
<name>A0A8I0AIC1_9FIRM</name>
<comment type="caution">
    <text evidence="2">The sequence shown here is derived from an EMBL/GenBank/DDBJ whole genome shotgun (WGS) entry which is preliminary data.</text>
</comment>
<protein>
    <submittedName>
        <fullName evidence="2">Uncharacterized protein</fullName>
    </submittedName>
</protein>
<feature type="transmembrane region" description="Helical" evidence="1">
    <location>
        <begin position="12"/>
        <end position="33"/>
    </location>
</feature>
<dbReference type="RefSeq" id="WP_021924297.1">
    <property type="nucleotide sequence ID" value="NZ_JACOOT010000035.1"/>
</dbReference>
<dbReference type="SUPFAM" id="SSF63825">
    <property type="entry name" value="YWTD domain"/>
    <property type="match status" value="1"/>
</dbReference>
<reference evidence="2 3" key="1">
    <citation type="submission" date="2020-08" db="EMBL/GenBank/DDBJ databases">
        <title>Genome public.</title>
        <authorList>
            <person name="Liu C."/>
            <person name="Sun Q."/>
        </authorList>
    </citation>
    <scope>NUCLEOTIDE SEQUENCE [LARGE SCALE GENOMIC DNA]</scope>
    <source>
        <strain evidence="2 3">BX17</strain>
    </source>
</reference>
<evidence type="ECO:0000313" key="3">
    <source>
        <dbReference type="Proteomes" id="UP000652847"/>
    </source>
</evidence>
<dbReference type="EMBL" id="JACOOT010000035">
    <property type="protein sequence ID" value="MBC5652382.1"/>
    <property type="molecule type" value="Genomic_DNA"/>
</dbReference>
<organism evidence="2 3">
    <name type="scientific">Blautia segnis</name>
    <dbReference type="NCBI Taxonomy" id="2763030"/>
    <lineage>
        <taxon>Bacteria</taxon>
        <taxon>Bacillati</taxon>
        <taxon>Bacillota</taxon>
        <taxon>Clostridia</taxon>
        <taxon>Lachnospirales</taxon>
        <taxon>Lachnospiraceae</taxon>
        <taxon>Blautia</taxon>
    </lineage>
</organism>